<comment type="caution">
    <text evidence="1">The sequence shown here is derived from an EMBL/GenBank/DDBJ whole genome shotgun (WGS) entry which is preliminary data.</text>
</comment>
<name>A0A445J926_GLYSO</name>
<evidence type="ECO:0000313" key="1">
    <source>
        <dbReference type="EMBL" id="RZB94901.1"/>
    </source>
</evidence>
<dbReference type="Gramene" id="XM_028390348.1">
    <property type="protein sequence ID" value="XP_028246149.1"/>
    <property type="gene ID" value="LOC114423546"/>
</dbReference>
<proteinExistence type="predicted"/>
<organism evidence="1 2">
    <name type="scientific">Glycine soja</name>
    <name type="common">Wild soybean</name>
    <dbReference type="NCBI Taxonomy" id="3848"/>
    <lineage>
        <taxon>Eukaryota</taxon>
        <taxon>Viridiplantae</taxon>
        <taxon>Streptophyta</taxon>
        <taxon>Embryophyta</taxon>
        <taxon>Tracheophyta</taxon>
        <taxon>Spermatophyta</taxon>
        <taxon>Magnoliopsida</taxon>
        <taxon>eudicotyledons</taxon>
        <taxon>Gunneridae</taxon>
        <taxon>Pentapetalae</taxon>
        <taxon>rosids</taxon>
        <taxon>fabids</taxon>
        <taxon>Fabales</taxon>
        <taxon>Fabaceae</taxon>
        <taxon>Papilionoideae</taxon>
        <taxon>50 kb inversion clade</taxon>
        <taxon>NPAAA clade</taxon>
        <taxon>indigoferoid/millettioid clade</taxon>
        <taxon>Phaseoleae</taxon>
        <taxon>Glycine</taxon>
        <taxon>Glycine subgen. Soja</taxon>
    </lineage>
</organism>
<reference evidence="1 2" key="1">
    <citation type="submission" date="2018-09" db="EMBL/GenBank/DDBJ databases">
        <title>A high-quality reference genome of wild soybean provides a powerful tool to mine soybean genomes.</title>
        <authorList>
            <person name="Xie M."/>
            <person name="Chung C.Y.L."/>
            <person name="Li M.-W."/>
            <person name="Wong F.-L."/>
            <person name="Chan T.-F."/>
            <person name="Lam H.-M."/>
        </authorList>
    </citation>
    <scope>NUCLEOTIDE SEQUENCE [LARGE SCALE GENOMIC DNA]</scope>
    <source>
        <strain evidence="2">cv. W05</strain>
        <tissue evidence="1">Hypocotyl of etiolated seedlings</tissue>
    </source>
</reference>
<accession>A0A445J926</accession>
<protein>
    <submittedName>
        <fullName evidence="1">Uncharacterized protein</fullName>
    </submittedName>
</protein>
<dbReference type="Proteomes" id="UP000289340">
    <property type="component" value="Chromosome 8"/>
</dbReference>
<dbReference type="PANTHER" id="PTHR33148">
    <property type="entry name" value="PLASTID MOVEMENT IMPAIRED PROTEIN-RELATED"/>
    <property type="match status" value="1"/>
</dbReference>
<dbReference type="PANTHER" id="PTHR33148:SF33">
    <property type="entry name" value="DUF4228 DOMAIN PROTEIN"/>
    <property type="match status" value="1"/>
</dbReference>
<evidence type="ECO:0000313" key="2">
    <source>
        <dbReference type="Proteomes" id="UP000289340"/>
    </source>
</evidence>
<dbReference type="Pfam" id="PF14009">
    <property type="entry name" value="PADRE"/>
    <property type="match status" value="1"/>
</dbReference>
<dbReference type="InterPro" id="IPR025322">
    <property type="entry name" value="PADRE_dom"/>
</dbReference>
<dbReference type="AlphaFoldDB" id="A0A445J926"/>
<keyword evidence="2" id="KW-1185">Reference proteome</keyword>
<dbReference type="EMBL" id="QZWG01000008">
    <property type="protein sequence ID" value="RZB94901.1"/>
    <property type="molecule type" value="Genomic_DNA"/>
</dbReference>
<sequence length="224" mass="24797">MSFEWSVVTSTEIKQMGNCSMKGTTGECHHSIRVMCDSGAILQFKAPKTVAQVLQHYPGYGIFRQGHASSPLPEQETLSYGLFYYLLPLKEVQVEHQESCCDKVRVSEEMCKSAASACDYVEKLSNWSALEVLPTAKNGVWRVKLVIDPRQLEKILSEQVNTEALIEKMRMAATACSTTTPSPSRTPTPTMSSRKLLGWKTTLFNAKIAKDTSPAASNFFLGSC</sequence>
<gene>
    <name evidence="1" type="ORF">D0Y65_019405</name>
</gene>